<dbReference type="RefSeq" id="WP_012204607.1">
    <property type="nucleotide sequence ID" value="NC_010002.1"/>
</dbReference>
<dbReference type="GeneID" id="24117923"/>
<dbReference type="InterPro" id="IPR003781">
    <property type="entry name" value="CoA-bd"/>
</dbReference>
<keyword evidence="5" id="KW-1185">Reference proteome</keyword>
<dbReference type="eggNOG" id="COG1042">
    <property type="taxonomic scope" value="Bacteria"/>
</dbReference>
<dbReference type="KEGG" id="dac:Daci_2759"/>
<keyword evidence="2" id="KW-0067">ATP-binding</keyword>
<dbReference type="PROSITE" id="PS50975">
    <property type="entry name" value="ATP_GRASP"/>
    <property type="match status" value="1"/>
</dbReference>
<dbReference type="Gene3D" id="3.40.50.261">
    <property type="entry name" value="Succinyl-CoA synthetase domains"/>
    <property type="match status" value="2"/>
</dbReference>
<dbReference type="FunFam" id="3.30.1490.20:FF:000020">
    <property type="entry name" value="Protein lysine acetyltransferase"/>
    <property type="match status" value="1"/>
</dbReference>
<dbReference type="HOGENOM" id="CLU_007415_3_1_4"/>
<comment type="similarity">
    <text evidence="1">In the N-terminal section; belongs to the acetate CoA ligase alpha subunit family.</text>
</comment>
<evidence type="ECO:0000313" key="4">
    <source>
        <dbReference type="EMBL" id="ABX35397.1"/>
    </source>
</evidence>
<dbReference type="PANTHER" id="PTHR42793:SF1">
    <property type="entry name" value="PEPTIDYL-LYSINE N-ACETYLTRANSFERASE PATZ"/>
    <property type="match status" value="1"/>
</dbReference>
<dbReference type="STRING" id="398578.Daci_2759"/>
<dbReference type="Pfam" id="PF13607">
    <property type="entry name" value="Succ_CoA_lig"/>
    <property type="match status" value="1"/>
</dbReference>
<dbReference type="PANTHER" id="PTHR42793">
    <property type="entry name" value="COA BINDING DOMAIN CONTAINING PROTEIN"/>
    <property type="match status" value="1"/>
</dbReference>
<dbReference type="GO" id="GO:0046872">
    <property type="term" value="F:metal ion binding"/>
    <property type="evidence" value="ECO:0007669"/>
    <property type="project" value="InterPro"/>
</dbReference>
<dbReference type="Gene3D" id="3.40.50.720">
    <property type="entry name" value="NAD(P)-binding Rossmann-like Domain"/>
    <property type="match status" value="1"/>
</dbReference>
<organism evidence="4 5">
    <name type="scientific">Delftia acidovorans (strain DSM 14801 / SPH-1)</name>
    <dbReference type="NCBI Taxonomy" id="398578"/>
    <lineage>
        <taxon>Bacteria</taxon>
        <taxon>Pseudomonadati</taxon>
        <taxon>Pseudomonadota</taxon>
        <taxon>Betaproteobacteria</taxon>
        <taxon>Burkholderiales</taxon>
        <taxon>Comamonadaceae</taxon>
        <taxon>Delftia</taxon>
    </lineage>
</organism>
<dbReference type="InterPro" id="IPR036291">
    <property type="entry name" value="NAD(P)-bd_dom_sf"/>
</dbReference>
<proteinExistence type="inferred from homology"/>
<dbReference type="Gene3D" id="3.30.470.20">
    <property type="entry name" value="ATP-grasp fold, B domain"/>
    <property type="match status" value="1"/>
</dbReference>
<reference evidence="5" key="2">
    <citation type="submission" date="2007-11" db="EMBL/GenBank/DDBJ databases">
        <title>Complete sequence of Delftia acidovorans DSM 14801 / SPH-1.</title>
        <authorList>
            <person name="Copeland A."/>
            <person name="Lucas S."/>
            <person name="Lapidus A."/>
            <person name="Barry K."/>
            <person name="Glavina del Rio T."/>
            <person name="Dalin E."/>
            <person name="Tice H."/>
            <person name="Pitluck S."/>
            <person name="Lowry S."/>
            <person name="Clum A."/>
            <person name="Schmutz J."/>
            <person name="Larimer F."/>
            <person name="Land M."/>
            <person name="Hauser L."/>
            <person name="Kyrpides N."/>
            <person name="Kim E."/>
            <person name="Schleheck D."/>
            <person name="Richardson P."/>
        </authorList>
    </citation>
    <scope>NUCLEOTIDE SEQUENCE [LARGE SCALE GENOMIC DNA]</scope>
    <source>
        <strain evidence="5">DSM 14801 / SPH-1</strain>
    </source>
</reference>
<keyword evidence="2" id="KW-0547">Nucleotide-binding</keyword>
<name>A9BTY3_DELAS</name>
<sequence>MTTTEMAAALRPDIGRLLRPRSIAIVGASATPGALGASVLGNLERNGFAGDIHLINPKRSEIAGRACLASVDQLPEGVDVAVLAIPQPFVLETVRALAARRVGAAVIFSAGFAEAGERGMAEQREIARIAAEAGMVVEGPNCLGCINYLQRVPLTFVEVNIDAQQADATRPAIGVVSQSGAMMTVLCTTLASRALPLSHAISTGNEAASHAEDYVDFLLEQPSTRVVAMIVEQFRQPARILAAVARARSLGKSVVLLHPGKSSAARASAATHTGAMAGDYALMRTKLERAGAVFAETLEELGDIAEIAIRCPVLPSAGAAGAAGGTGAAAAAGVAVLGESGAFKALTLDWAEELGLALPAIGDDDSPALRAALPEFVGVSNPLDLTAQGLVEPDLYFRTLDALFGDARFSTVLVGLIQGDPVTCGIKMPPVLRAMRELRPAKPVIVAGLDEGAAVPAEFIAEMRALGVPYFPSTERALRAVQRLTAFSQRSFERTDAQPVALALPAGRTVVPEYESKAVLAQAGIPFARGRLATSVEQAVAIASEIGWPVALKAQSADLSHKSDAGGVILNIADAQAMGEAWSRLHANVAAYDSAIALDGVLIEAMGQRGLEMIIGARNDPQWGPVILAGLGGVTAEIMRDARLLDADLSTGEVLRELDRLQGAPLLHGYRGAPALDRQALAELIVRLGQVLRGTPAIREIDLNPVIVLPEGKGVVALDALMLVEHSAG</sequence>
<dbReference type="Pfam" id="PF13380">
    <property type="entry name" value="CoA_binding_2"/>
    <property type="match status" value="1"/>
</dbReference>
<evidence type="ECO:0000256" key="2">
    <source>
        <dbReference type="PROSITE-ProRule" id="PRU00409"/>
    </source>
</evidence>
<accession>A9BTY3</accession>
<dbReference type="SUPFAM" id="SSF56059">
    <property type="entry name" value="Glutathione synthetase ATP-binding domain-like"/>
    <property type="match status" value="1"/>
</dbReference>
<dbReference type="Gene3D" id="3.30.1490.20">
    <property type="entry name" value="ATP-grasp fold, A domain"/>
    <property type="match status" value="1"/>
</dbReference>
<reference evidence="4 5" key="1">
    <citation type="journal article" date="2004" name="Appl. Environ. Microbiol.">
        <title>Mineralization of individual congeners of linear alkylbenzenesulfonate by defined pairs of heterotrophic bacteria.</title>
        <authorList>
            <person name="Schleheck D."/>
            <person name="Knepper T.P."/>
            <person name="Fischer K."/>
            <person name="Cook A.M."/>
        </authorList>
    </citation>
    <scope>NUCLEOTIDE SEQUENCE [LARGE SCALE GENOMIC DNA]</scope>
    <source>
        <strain evidence="5">DSM 14801 / SPH-1</strain>
    </source>
</reference>
<dbReference type="eggNOG" id="COG0045">
    <property type="taxonomic scope" value="Bacteria"/>
</dbReference>
<dbReference type="Pfam" id="PF13549">
    <property type="entry name" value="ATP-grasp_5"/>
    <property type="match status" value="1"/>
</dbReference>
<gene>
    <name evidence="4" type="ordered locus">Daci_2759</name>
</gene>
<evidence type="ECO:0000259" key="3">
    <source>
        <dbReference type="PROSITE" id="PS50975"/>
    </source>
</evidence>
<dbReference type="AlphaFoldDB" id="A9BTY3"/>
<dbReference type="InterPro" id="IPR032875">
    <property type="entry name" value="Succ_CoA_lig_flav_dom"/>
</dbReference>
<dbReference type="EMBL" id="CP000884">
    <property type="protein sequence ID" value="ABX35397.1"/>
    <property type="molecule type" value="Genomic_DNA"/>
</dbReference>
<feature type="domain" description="ATP-grasp" evidence="3">
    <location>
        <begin position="517"/>
        <end position="568"/>
    </location>
</feature>
<protein>
    <submittedName>
        <fullName evidence="4">CoA-binding domain protein</fullName>
    </submittedName>
</protein>
<dbReference type="InterPro" id="IPR013815">
    <property type="entry name" value="ATP_grasp_subdomain_1"/>
</dbReference>
<dbReference type="SUPFAM" id="SSF52210">
    <property type="entry name" value="Succinyl-CoA synthetase domains"/>
    <property type="match status" value="2"/>
</dbReference>
<dbReference type="Proteomes" id="UP000000784">
    <property type="component" value="Chromosome"/>
</dbReference>
<dbReference type="GO" id="GO:0005524">
    <property type="term" value="F:ATP binding"/>
    <property type="evidence" value="ECO:0007669"/>
    <property type="project" value="UniProtKB-UniRule"/>
</dbReference>
<evidence type="ECO:0000313" key="5">
    <source>
        <dbReference type="Proteomes" id="UP000000784"/>
    </source>
</evidence>
<dbReference type="InterPro" id="IPR016102">
    <property type="entry name" value="Succinyl-CoA_synth-like"/>
</dbReference>
<dbReference type="SUPFAM" id="SSF51735">
    <property type="entry name" value="NAD(P)-binding Rossmann-fold domains"/>
    <property type="match status" value="1"/>
</dbReference>
<evidence type="ECO:0000256" key="1">
    <source>
        <dbReference type="ARBA" id="ARBA00060888"/>
    </source>
</evidence>
<dbReference type="SMART" id="SM00881">
    <property type="entry name" value="CoA_binding"/>
    <property type="match status" value="1"/>
</dbReference>
<dbReference type="InterPro" id="IPR011761">
    <property type="entry name" value="ATP-grasp"/>
</dbReference>